<comment type="similarity">
    <text evidence="4">Belongs to the enoyl-CoA hydratase/isomerase family.</text>
</comment>
<dbReference type="AlphaFoldDB" id="A0A7N0UT56"/>
<dbReference type="GO" id="GO:0005777">
    <property type="term" value="C:peroxisome"/>
    <property type="evidence" value="ECO:0007669"/>
    <property type="project" value="TreeGrafter"/>
</dbReference>
<accession>A0A7N0UT56</accession>
<evidence type="ECO:0000256" key="2">
    <source>
        <dbReference type="ARBA" id="ARBA00000765"/>
    </source>
</evidence>
<evidence type="ECO:0000256" key="5">
    <source>
        <dbReference type="ARBA" id="ARBA00012064"/>
    </source>
</evidence>
<dbReference type="Gene3D" id="3.90.226.10">
    <property type="entry name" value="2-enoyl-CoA Hydratase, Chain A, domain 1"/>
    <property type="match status" value="1"/>
</dbReference>
<comment type="catalytic activity">
    <reaction evidence="1">
        <text>a (3Z)-enoyl-CoA = a 4-saturated (2E)-enoyl-CoA</text>
        <dbReference type="Rhea" id="RHEA:45900"/>
        <dbReference type="ChEBI" id="CHEBI:85097"/>
        <dbReference type="ChEBI" id="CHEBI:85489"/>
        <dbReference type="EC" id="5.3.3.8"/>
    </reaction>
</comment>
<evidence type="ECO:0000256" key="3">
    <source>
        <dbReference type="ARBA" id="ARBA00005005"/>
    </source>
</evidence>
<dbReference type="PANTHER" id="PTHR11941">
    <property type="entry name" value="ENOYL-COA HYDRATASE-RELATED"/>
    <property type="match status" value="1"/>
</dbReference>
<comment type="catalytic activity">
    <reaction evidence="2">
        <text>a (3E)-enoyl-CoA = a 4-saturated (2E)-enoyl-CoA</text>
        <dbReference type="Rhea" id="RHEA:45228"/>
        <dbReference type="ChEBI" id="CHEBI:58521"/>
        <dbReference type="ChEBI" id="CHEBI:85097"/>
        <dbReference type="EC" id="5.3.3.8"/>
    </reaction>
</comment>
<proteinExistence type="inferred from homology"/>
<evidence type="ECO:0000256" key="6">
    <source>
        <dbReference type="ARBA" id="ARBA00023098"/>
    </source>
</evidence>
<dbReference type="Proteomes" id="UP000594263">
    <property type="component" value="Unplaced"/>
</dbReference>
<dbReference type="GO" id="GO:0006635">
    <property type="term" value="P:fatty acid beta-oxidation"/>
    <property type="evidence" value="ECO:0007669"/>
    <property type="project" value="TreeGrafter"/>
</dbReference>
<dbReference type="FunFam" id="3.90.226.10:FF:000049">
    <property type="entry name" value="Enoyl-CoA delta isomerase 3"/>
    <property type="match status" value="1"/>
</dbReference>
<evidence type="ECO:0000256" key="7">
    <source>
        <dbReference type="SAM" id="MobiDB-lite"/>
    </source>
</evidence>
<evidence type="ECO:0000256" key="1">
    <source>
        <dbReference type="ARBA" id="ARBA00000452"/>
    </source>
</evidence>
<evidence type="ECO:0000256" key="4">
    <source>
        <dbReference type="ARBA" id="ARBA00005254"/>
    </source>
</evidence>
<dbReference type="EC" id="5.3.3.8" evidence="5"/>
<dbReference type="GO" id="GO:0004165">
    <property type="term" value="F:delta(3)-delta(2)-enoyl-CoA isomerase activity"/>
    <property type="evidence" value="ECO:0007669"/>
    <property type="project" value="UniProtKB-EC"/>
</dbReference>
<dbReference type="EnsemblPlants" id="Kaladp0082s0186.1.v1.1">
    <property type="protein sequence ID" value="Kaladp0082s0186.1.v1.1.CDS.1"/>
    <property type="gene ID" value="Kaladp0082s0186.v1.1"/>
</dbReference>
<organism evidence="8 9">
    <name type="scientific">Kalanchoe fedtschenkoi</name>
    <name type="common">Lavender scallops</name>
    <name type="synonym">South American air plant</name>
    <dbReference type="NCBI Taxonomy" id="63787"/>
    <lineage>
        <taxon>Eukaryota</taxon>
        <taxon>Viridiplantae</taxon>
        <taxon>Streptophyta</taxon>
        <taxon>Embryophyta</taxon>
        <taxon>Tracheophyta</taxon>
        <taxon>Spermatophyta</taxon>
        <taxon>Magnoliopsida</taxon>
        <taxon>eudicotyledons</taxon>
        <taxon>Gunneridae</taxon>
        <taxon>Pentapetalae</taxon>
        <taxon>Saxifragales</taxon>
        <taxon>Crassulaceae</taxon>
        <taxon>Kalanchoe</taxon>
    </lineage>
</organism>
<dbReference type="SUPFAM" id="SSF52096">
    <property type="entry name" value="ClpP/crotonase"/>
    <property type="match status" value="1"/>
</dbReference>
<name>A0A7N0UT56_KALFE</name>
<keyword evidence="6" id="KW-0443">Lipid metabolism</keyword>
<feature type="region of interest" description="Disordered" evidence="7">
    <location>
        <begin position="158"/>
        <end position="179"/>
    </location>
</feature>
<keyword evidence="9" id="KW-1185">Reference proteome</keyword>
<dbReference type="CDD" id="cd06558">
    <property type="entry name" value="crotonase-like"/>
    <property type="match status" value="1"/>
</dbReference>
<protein>
    <recommendedName>
        <fullName evidence="5">Delta(3)-Delta(2)-enoyl-CoA isomerase</fullName>
        <ecNumber evidence="5">5.3.3.8</ecNumber>
    </recommendedName>
</protein>
<sequence length="179" mass="18810">MCTLEKRGSIFILTLTSPDAEHRLNPNLIDSIKSALSTAKSQATPGSVLITTAHGKFFSNGFDLKWAQQPGSPSGFLARVHHMVEHLKPVVADLISLPMPTIAAVTGHAAAAGMLLAISHDYVVMRGDRGVMYMSELDIGMTFPEYVMAVLRSKEGCDAGGQEGEGGRGDGDGGGGRGV</sequence>
<dbReference type="InterPro" id="IPR029045">
    <property type="entry name" value="ClpP/crotonase-like_dom_sf"/>
</dbReference>
<evidence type="ECO:0000313" key="8">
    <source>
        <dbReference type="EnsemblPlants" id="Kaladp0082s0186.1.v1.1.CDS.1"/>
    </source>
</evidence>
<comment type="pathway">
    <text evidence="3">Lipid metabolism; fatty acid beta-oxidation.</text>
</comment>
<reference evidence="8" key="1">
    <citation type="submission" date="2021-01" db="UniProtKB">
        <authorList>
            <consortium name="EnsemblPlants"/>
        </authorList>
    </citation>
    <scope>IDENTIFICATION</scope>
</reference>
<dbReference type="InterPro" id="IPR001753">
    <property type="entry name" value="Enoyl-CoA_hydra/iso"/>
</dbReference>
<dbReference type="Pfam" id="PF00378">
    <property type="entry name" value="ECH_1"/>
    <property type="match status" value="1"/>
</dbReference>
<dbReference type="Gramene" id="Kaladp0082s0186.1.v1.1">
    <property type="protein sequence ID" value="Kaladp0082s0186.1.v1.1.CDS.1"/>
    <property type="gene ID" value="Kaladp0082s0186.v1.1"/>
</dbReference>
<evidence type="ECO:0000313" key="9">
    <source>
        <dbReference type="Proteomes" id="UP000594263"/>
    </source>
</evidence>
<dbReference type="PANTHER" id="PTHR11941:SF75">
    <property type="entry name" value="ENOYL-COA HYDRATASE_ISOMERASE FAMILY PROTEIN"/>
    <property type="match status" value="1"/>
</dbReference>